<keyword evidence="5 9" id="KW-0067">ATP-binding</keyword>
<feature type="active site" description="O-(5'-phospho-DNA)-tyrosine intermediate" evidence="9 10">
    <location>
        <position position="122"/>
    </location>
</feature>
<feature type="short sequence motif" description="GyrA-box" evidence="9">
    <location>
        <begin position="526"/>
        <end position="532"/>
    </location>
</feature>
<dbReference type="InterPro" id="IPR006691">
    <property type="entry name" value="GyrA/parC_rep"/>
</dbReference>
<feature type="domain" description="Topo IIA-type catalytic" evidence="13">
    <location>
        <begin position="34"/>
        <end position="499"/>
    </location>
</feature>
<dbReference type="PANTHER" id="PTHR43493">
    <property type="entry name" value="DNA GYRASE/TOPOISOMERASE SUBUNIT A"/>
    <property type="match status" value="1"/>
</dbReference>
<evidence type="ECO:0000256" key="1">
    <source>
        <dbReference type="ARBA" id="ARBA00000185"/>
    </source>
</evidence>
<reference evidence="14 15" key="1">
    <citation type="submission" date="2014-04" db="EMBL/GenBank/DDBJ databases">
        <title>Draft genome sequence of Bacillus azotoformans MEV2011, a (co-) denitrifying strain unable to grow in the presence of oxygen.</title>
        <authorList>
            <person name="Nielsen M."/>
            <person name="Schreiber L."/>
            <person name="Finster K."/>
            <person name="Schramm A."/>
        </authorList>
    </citation>
    <scope>NUCLEOTIDE SEQUENCE [LARGE SCALE GENOMIC DNA]</scope>
    <source>
        <strain evidence="14 15">MEV2011</strain>
    </source>
</reference>
<accession>A0A072NJY8</accession>
<dbReference type="GO" id="GO:0003677">
    <property type="term" value="F:DNA binding"/>
    <property type="evidence" value="ECO:0007669"/>
    <property type="project" value="UniProtKB-UniRule"/>
</dbReference>
<dbReference type="SUPFAM" id="SSF101904">
    <property type="entry name" value="GyrA/ParC C-terminal domain-like"/>
    <property type="match status" value="1"/>
</dbReference>
<dbReference type="GO" id="GO:0006265">
    <property type="term" value="P:DNA topological change"/>
    <property type="evidence" value="ECO:0007669"/>
    <property type="project" value="UniProtKB-UniRule"/>
</dbReference>
<dbReference type="InterPro" id="IPR013758">
    <property type="entry name" value="Topo_IIA_A/C_ab"/>
</dbReference>
<keyword evidence="3 9" id="KW-0963">Cytoplasm</keyword>
<evidence type="ECO:0000256" key="9">
    <source>
        <dbReference type="HAMAP-Rule" id="MF_01897"/>
    </source>
</evidence>
<dbReference type="InterPro" id="IPR035516">
    <property type="entry name" value="Gyrase/topoIV_suA_C"/>
</dbReference>
<dbReference type="HAMAP" id="MF_01897">
    <property type="entry name" value="GyrA"/>
    <property type="match status" value="1"/>
</dbReference>
<feature type="compositionally biased region" description="Acidic residues" evidence="12">
    <location>
        <begin position="808"/>
        <end position="838"/>
    </location>
</feature>
<dbReference type="Gene3D" id="2.120.10.90">
    <property type="entry name" value="DNA gyrase/topoisomerase IV, subunit A, C-terminal"/>
    <property type="match status" value="1"/>
</dbReference>
<dbReference type="GO" id="GO:0005694">
    <property type="term" value="C:chromosome"/>
    <property type="evidence" value="ECO:0007669"/>
    <property type="project" value="InterPro"/>
</dbReference>
<evidence type="ECO:0000256" key="4">
    <source>
        <dbReference type="ARBA" id="ARBA00022741"/>
    </source>
</evidence>
<proteinExistence type="inferred from homology"/>
<evidence type="ECO:0000256" key="8">
    <source>
        <dbReference type="ARBA" id="ARBA00023235"/>
    </source>
</evidence>
<gene>
    <name evidence="9" type="primary">gyrA</name>
    <name evidence="14" type="ORF">M670_02768</name>
</gene>
<dbReference type="InterPro" id="IPR050220">
    <property type="entry name" value="Type_II_DNA_Topoisomerases"/>
</dbReference>
<dbReference type="Gene3D" id="3.90.199.10">
    <property type="entry name" value="Topoisomerase II, domain 5"/>
    <property type="match status" value="1"/>
</dbReference>
<dbReference type="InterPro" id="IPR002205">
    <property type="entry name" value="Topo_IIA_dom_A"/>
</dbReference>
<dbReference type="NCBIfam" id="NF004044">
    <property type="entry name" value="PRK05561.1"/>
    <property type="match status" value="1"/>
</dbReference>
<dbReference type="GO" id="GO:0006261">
    <property type="term" value="P:DNA-templated DNA replication"/>
    <property type="evidence" value="ECO:0007669"/>
    <property type="project" value="UniProtKB-UniRule"/>
</dbReference>
<keyword evidence="4 9" id="KW-0547">Nucleotide-binding</keyword>
<comment type="catalytic activity">
    <reaction evidence="1 9 10">
        <text>ATP-dependent breakage, passage and rejoining of double-stranded DNA.</text>
        <dbReference type="EC" id="5.6.2.2"/>
    </reaction>
</comment>
<dbReference type="FunFam" id="2.120.10.90:FF:000004">
    <property type="entry name" value="DNA gyrase subunit A"/>
    <property type="match status" value="1"/>
</dbReference>
<evidence type="ECO:0000313" key="14">
    <source>
        <dbReference type="EMBL" id="KEF38009.1"/>
    </source>
</evidence>
<dbReference type="GO" id="GO:0005524">
    <property type="term" value="F:ATP binding"/>
    <property type="evidence" value="ECO:0007669"/>
    <property type="project" value="UniProtKB-UniRule"/>
</dbReference>
<sequence>MQEERQQIQEINLSTEMKTSFLDYAMSVIVSRALPDVRDGLKPVHRRILFAMNELGNTADKAHKKSARIVGDVIGKYHPHGDSAVYEAMVRMAQDFNFRYMLVDGHGNFGSVDGDPAAAMRYTEARMSKLAMEMLRDINKDTIDYQDNYDGSEKEPVVLPARFPNLLVNGASGIAVGMATNIPPHHLGEVIDGVLAVSRNRDITIAELMEIVPGPDFPTAGQILGRSGIRRAYETGRGSITLRAKSFIEEKANGRQTIIINEIPYQVNKAKLIEKIAELVHDKKIEGISDLRDESDRNGMRIVIEVKRDANANVLLNNLFKLTALQSSFGINMLALVDGHPKVLNLKQMLSHYLDHQIVIIRRRTEFELRKAEARAHILEGLRIALDHIDEIISLIRASQTTDIARQGLMERFNLSEKQAQAILDMRLQRLTGLEREKIEEEYQELIKLIAELKAILADEEKVLDIIREELTEIKERFYDKRRTEIISGSFGEIEDEDLIPEQSIVISLTHKGYIKRLPADTYRSQRRGGRGVQGMGTNEDDFVEHLLSTSTHNTILFFSNKGKVYRLKGYEIPEFSRTAKGIPIINLLEIEKDEWINAVIPVEEFLDDWYLFFATKQGVVKRSPLSSFANIRKGGLIALHLREGDEVISVGLTDGQREIMIGTKNGMLIRFNETDVRSMSRLATGVKGINLNEDDHVIGMEIIEGKEDVLVVTRHGYGKRTPLSEYRMQSRGGKGIKTCNITEKNGPLSAIKAVTGEEDLMLITESGIVIRMAVDTISITGRNTQGVKLMRLDENEVVSTVAKVDREEEEEEQPENEVAVEETNEEEPEDSEPDQNE</sequence>
<keyword evidence="11" id="KW-0175">Coiled coil</keyword>
<comment type="miscellaneous">
    <text evidence="9">Few gyrases are as efficient as E.coli at forming negative supercoils. Not all organisms have 2 type II topoisomerases; in organisms with a single type II topoisomerase this enzyme also has to decatenate newly replicated chromosomes.</text>
</comment>
<organism evidence="14 15">
    <name type="scientific">Schinkia azotoformans MEV2011</name>
    <dbReference type="NCBI Taxonomy" id="1348973"/>
    <lineage>
        <taxon>Bacteria</taxon>
        <taxon>Bacillati</taxon>
        <taxon>Bacillota</taxon>
        <taxon>Bacilli</taxon>
        <taxon>Bacillales</taxon>
        <taxon>Bacillaceae</taxon>
        <taxon>Calidifontibacillus/Schinkia group</taxon>
        <taxon>Schinkia</taxon>
    </lineage>
</organism>
<dbReference type="CDD" id="cd00187">
    <property type="entry name" value="TOP4c"/>
    <property type="match status" value="1"/>
</dbReference>
<dbReference type="FunFam" id="1.10.268.10:FF:000001">
    <property type="entry name" value="DNA gyrase subunit A"/>
    <property type="match status" value="1"/>
</dbReference>
<dbReference type="Gene3D" id="1.10.268.10">
    <property type="entry name" value="Topoisomerase, domain 3"/>
    <property type="match status" value="1"/>
</dbReference>
<evidence type="ECO:0000256" key="6">
    <source>
        <dbReference type="ARBA" id="ARBA00023029"/>
    </source>
</evidence>
<evidence type="ECO:0000256" key="7">
    <source>
        <dbReference type="ARBA" id="ARBA00023125"/>
    </source>
</evidence>
<evidence type="ECO:0000256" key="12">
    <source>
        <dbReference type="SAM" id="MobiDB-lite"/>
    </source>
</evidence>
<dbReference type="EC" id="5.6.2.2" evidence="9"/>
<dbReference type="GO" id="GO:0034335">
    <property type="term" value="F:DNA negative supercoiling activity"/>
    <property type="evidence" value="ECO:0007669"/>
    <property type="project" value="UniProtKB-ARBA"/>
</dbReference>
<dbReference type="Pfam" id="PF03989">
    <property type="entry name" value="DNA_gyraseA_C"/>
    <property type="match status" value="6"/>
</dbReference>
<dbReference type="SUPFAM" id="SSF56719">
    <property type="entry name" value="Type II DNA topoisomerase"/>
    <property type="match status" value="1"/>
</dbReference>
<evidence type="ECO:0000259" key="13">
    <source>
        <dbReference type="PROSITE" id="PS52040"/>
    </source>
</evidence>
<dbReference type="PATRIC" id="fig|1348973.3.peg.2674"/>
<dbReference type="SMART" id="SM00434">
    <property type="entry name" value="TOP4c"/>
    <property type="match status" value="1"/>
</dbReference>
<dbReference type="GO" id="GO:0009330">
    <property type="term" value="C:DNA topoisomerase type II (double strand cut, ATP-hydrolyzing) complex"/>
    <property type="evidence" value="ECO:0007669"/>
    <property type="project" value="TreeGrafter"/>
</dbReference>
<protein>
    <recommendedName>
        <fullName evidence="9">DNA gyrase subunit A</fullName>
        <ecNumber evidence="9">5.6.2.2</ecNumber>
    </recommendedName>
</protein>
<dbReference type="FunFam" id="3.30.1360.40:FF:000002">
    <property type="entry name" value="DNA gyrase subunit A"/>
    <property type="match status" value="1"/>
</dbReference>
<evidence type="ECO:0000256" key="11">
    <source>
        <dbReference type="SAM" id="Coils"/>
    </source>
</evidence>
<dbReference type="GO" id="GO:0005737">
    <property type="term" value="C:cytoplasm"/>
    <property type="evidence" value="ECO:0007669"/>
    <property type="project" value="UniProtKB-SubCell"/>
</dbReference>
<name>A0A072NJY8_SCHAZ</name>
<dbReference type="NCBIfam" id="NF004043">
    <property type="entry name" value="PRK05560.1"/>
    <property type="match status" value="1"/>
</dbReference>
<dbReference type="OrthoDB" id="9806486at2"/>
<comment type="similarity">
    <text evidence="2 9">Belongs to the type II topoisomerase GyrA/ParC subunit family.</text>
</comment>
<dbReference type="PROSITE" id="PS52040">
    <property type="entry name" value="TOPO_IIA"/>
    <property type="match status" value="1"/>
</dbReference>
<dbReference type="AlphaFoldDB" id="A0A072NJY8"/>
<evidence type="ECO:0000256" key="3">
    <source>
        <dbReference type="ARBA" id="ARBA00022490"/>
    </source>
</evidence>
<dbReference type="InterPro" id="IPR013760">
    <property type="entry name" value="Topo_IIA-like_dom_sf"/>
</dbReference>
<feature type="region of interest" description="Disordered" evidence="12">
    <location>
        <begin position="802"/>
        <end position="838"/>
    </location>
</feature>
<dbReference type="Pfam" id="PF00521">
    <property type="entry name" value="DNA_topoisoIV"/>
    <property type="match status" value="1"/>
</dbReference>
<dbReference type="Gene3D" id="3.30.1360.40">
    <property type="match status" value="1"/>
</dbReference>
<comment type="subcellular location">
    <subcellularLocation>
        <location evidence="9">Cytoplasm</location>
    </subcellularLocation>
</comment>
<dbReference type="Proteomes" id="UP000027936">
    <property type="component" value="Unassembled WGS sequence"/>
</dbReference>
<comment type="subunit">
    <text evidence="9">Heterotetramer, composed of two GyrA and two GyrB chains. In the heterotetramer, GyrA contains the active site tyrosine that forms a transient covalent intermediate with DNA, while GyrB binds cofactors and catalyzes ATP hydrolysis.</text>
</comment>
<dbReference type="PANTHER" id="PTHR43493:SF5">
    <property type="entry name" value="DNA GYRASE SUBUNIT A, CHLOROPLASTIC_MITOCHONDRIAL"/>
    <property type="match status" value="1"/>
</dbReference>
<evidence type="ECO:0000256" key="2">
    <source>
        <dbReference type="ARBA" id="ARBA00008263"/>
    </source>
</evidence>
<comment type="function">
    <text evidence="9">A type II topoisomerase that negatively supercoils closed circular double-stranded (ds) DNA in an ATP-dependent manner to modulate DNA topology and maintain chromosomes in an underwound state. Negative supercoiling favors strand separation, and DNA replication, transcription, recombination and repair, all of which involve strand separation. Also able to catalyze the interconversion of other topological isomers of dsDNA rings, including catenanes and knotted rings. Type II topoisomerases break and join 2 DNA strands simultaneously in an ATP-dependent manner.</text>
</comment>
<comment type="caution">
    <text evidence="14">The sequence shown here is derived from an EMBL/GenBank/DDBJ whole genome shotgun (WGS) entry which is preliminary data.</text>
</comment>
<evidence type="ECO:0000256" key="5">
    <source>
        <dbReference type="ARBA" id="ARBA00022840"/>
    </source>
</evidence>
<evidence type="ECO:0000256" key="10">
    <source>
        <dbReference type="PROSITE-ProRule" id="PRU01384"/>
    </source>
</evidence>
<feature type="coiled-coil region" evidence="11">
    <location>
        <begin position="436"/>
        <end position="477"/>
    </location>
</feature>
<dbReference type="InterPro" id="IPR005743">
    <property type="entry name" value="GyrA"/>
</dbReference>
<dbReference type="EMBL" id="JJRY01000010">
    <property type="protein sequence ID" value="KEF38009.1"/>
    <property type="molecule type" value="Genomic_DNA"/>
</dbReference>
<keyword evidence="6 9" id="KW-0799">Topoisomerase</keyword>
<keyword evidence="8 9" id="KW-0413">Isomerase</keyword>
<dbReference type="InterPro" id="IPR013757">
    <property type="entry name" value="Topo_IIA_A_a_sf"/>
</dbReference>
<evidence type="ECO:0000313" key="15">
    <source>
        <dbReference type="Proteomes" id="UP000027936"/>
    </source>
</evidence>
<dbReference type="NCBIfam" id="TIGR01063">
    <property type="entry name" value="gyrA"/>
    <property type="match status" value="1"/>
</dbReference>
<dbReference type="RefSeq" id="WP_035196149.1">
    <property type="nucleotide sequence ID" value="NZ_JJRY01000010.1"/>
</dbReference>
<dbReference type="FunFam" id="3.90.199.10:FF:000001">
    <property type="entry name" value="DNA gyrase subunit A"/>
    <property type="match status" value="1"/>
</dbReference>
<keyword evidence="7 9" id="KW-0238">DNA-binding</keyword>